<proteinExistence type="predicted"/>
<keyword evidence="2" id="KW-1185">Reference proteome</keyword>
<dbReference type="AlphaFoldDB" id="A0A9W6GMQ2"/>
<sequence length="70" mass="7844">MGVIDLEAEKIPSQKIVYSKSKVSEEARRLQVFLNTFAGIYLKEEGIPGPKTSEAFRGIFGYYMEGDPRG</sequence>
<protein>
    <submittedName>
        <fullName evidence="1">Uncharacterized protein</fullName>
    </submittedName>
</protein>
<evidence type="ECO:0000313" key="1">
    <source>
        <dbReference type="EMBL" id="GLI56541.1"/>
    </source>
</evidence>
<comment type="caution">
    <text evidence="1">The sequence shown here is derived from an EMBL/GenBank/DDBJ whole genome shotgun (WGS) entry which is preliminary data.</text>
</comment>
<dbReference type="EMBL" id="BSDY01000008">
    <property type="protein sequence ID" value="GLI56541.1"/>
    <property type="molecule type" value="Genomic_DNA"/>
</dbReference>
<organism evidence="1 2">
    <name type="scientific">Propionigenium maris DSM 9537</name>
    <dbReference type="NCBI Taxonomy" id="1123000"/>
    <lineage>
        <taxon>Bacteria</taxon>
        <taxon>Fusobacteriati</taxon>
        <taxon>Fusobacteriota</taxon>
        <taxon>Fusobacteriia</taxon>
        <taxon>Fusobacteriales</taxon>
        <taxon>Fusobacteriaceae</taxon>
        <taxon>Propionigenium</taxon>
    </lineage>
</organism>
<evidence type="ECO:0000313" key="2">
    <source>
        <dbReference type="Proteomes" id="UP001144471"/>
    </source>
</evidence>
<gene>
    <name evidence="1" type="ORF">PM10SUCC1_20550</name>
</gene>
<accession>A0A9W6GMQ2</accession>
<dbReference type="Proteomes" id="UP001144471">
    <property type="component" value="Unassembled WGS sequence"/>
</dbReference>
<reference evidence="1" key="1">
    <citation type="submission" date="2022-12" db="EMBL/GenBank/DDBJ databases">
        <title>Reference genome sequencing for broad-spectrum identification of bacterial and archaeal isolates by mass spectrometry.</title>
        <authorList>
            <person name="Sekiguchi Y."/>
            <person name="Tourlousse D.M."/>
        </authorList>
    </citation>
    <scope>NUCLEOTIDE SEQUENCE</scope>
    <source>
        <strain evidence="1">10succ1</strain>
    </source>
</reference>
<name>A0A9W6GMQ2_9FUSO</name>